<gene>
    <name evidence="1" type="ORF">FH965_01095</name>
</gene>
<proteinExistence type="predicted"/>
<dbReference type="EMBL" id="CP040916">
    <property type="protein sequence ID" value="QDQ09331.1"/>
    <property type="molecule type" value="Genomic_DNA"/>
</dbReference>
<dbReference type="RefSeq" id="WP_144000910.1">
    <property type="nucleotide sequence ID" value="NZ_CP040916.1"/>
</dbReference>
<organism evidence="1 2">
    <name type="scientific">Streptomyces spectabilis</name>
    <dbReference type="NCBI Taxonomy" id="68270"/>
    <lineage>
        <taxon>Bacteria</taxon>
        <taxon>Bacillati</taxon>
        <taxon>Actinomycetota</taxon>
        <taxon>Actinomycetes</taxon>
        <taxon>Kitasatosporales</taxon>
        <taxon>Streptomycetaceae</taxon>
        <taxon>Streptomyces</taxon>
    </lineage>
</organism>
<name>A0A516R101_STRST</name>
<evidence type="ECO:0000313" key="2">
    <source>
        <dbReference type="Proteomes" id="UP000316806"/>
    </source>
</evidence>
<protein>
    <submittedName>
        <fullName evidence="1">Uncharacterized protein</fullName>
    </submittedName>
</protein>
<sequence length="65" mass="7189">MTDQERACLGPAVWELSVAYLADRHRRLDRGRAGLEDPVLRGTPVQAVGVREGRSQLSVVCSVRE</sequence>
<dbReference type="Proteomes" id="UP000316806">
    <property type="component" value="Chromosome"/>
</dbReference>
<reference evidence="1 2" key="1">
    <citation type="journal article" date="2019" name="J. Ind. Microbiol. Biotechnol.">
        <title>The complete genomic sequence of Streptomyces spectabilis NRRL-2792 and identification of secondary metabolite biosynthetic gene clusters.</title>
        <authorList>
            <person name="Sinha A."/>
            <person name="Phillips-Salemka S."/>
            <person name="Niraula T.A."/>
            <person name="Short K.A."/>
            <person name="Niraula N.P."/>
        </authorList>
    </citation>
    <scope>NUCLEOTIDE SEQUENCE [LARGE SCALE GENOMIC DNA]</scope>
    <source>
        <strain evidence="1 2">NRRL 2792</strain>
    </source>
</reference>
<evidence type="ECO:0000313" key="1">
    <source>
        <dbReference type="EMBL" id="QDQ09331.1"/>
    </source>
</evidence>
<accession>A0A516R101</accession>
<dbReference type="AlphaFoldDB" id="A0A516R101"/>